<keyword evidence="6" id="KW-0653">Protein transport</keyword>
<dbReference type="RefSeq" id="XP_026294455.1">
    <property type="nucleotide sequence ID" value="XM_026438670.1"/>
</dbReference>
<dbReference type="AlphaFoldDB" id="A0A6J1TSK0"/>
<keyword evidence="4 10" id="KW-0812">Transmembrane</keyword>
<feature type="transmembrane region" description="Helical" evidence="12">
    <location>
        <begin position="410"/>
        <end position="430"/>
    </location>
</feature>
<evidence type="ECO:0000256" key="2">
    <source>
        <dbReference type="ARBA" id="ARBA00005982"/>
    </source>
</evidence>
<dbReference type="Pfam" id="PF00854">
    <property type="entry name" value="PTR2"/>
    <property type="match status" value="2"/>
</dbReference>
<evidence type="ECO:0000256" key="3">
    <source>
        <dbReference type="ARBA" id="ARBA00022448"/>
    </source>
</evidence>
<feature type="compositionally biased region" description="Acidic residues" evidence="11">
    <location>
        <begin position="738"/>
        <end position="750"/>
    </location>
</feature>
<keyword evidence="5" id="KW-0571">Peptide transport</keyword>
<dbReference type="GO" id="GO:0022857">
    <property type="term" value="F:transmembrane transporter activity"/>
    <property type="evidence" value="ECO:0007669"/>
    <property type="project" value="InterPro"/>
</dbReference>
<protein>
    <recommendedName>
        <fullName evidence="9">Oligopeptide transporter 1</fullName>
    </recommendedName>
</protein>
<evidence type="ECO:0000256" key="8">
    <source>
        <dbReference type="ARBA" id="ARBA00023136"/>
    </source>
</evidence>
<feature type="transmembrane region" description="Helical" evidence="12">
    <location>
        <begin position="676"/>
        <end position="697"/>
    </location>
</feature>
<comment type="subcellular location">
    <subcellularLocation>
        <location evidence="1 10">Membrane</location>
        <topology evidence="1 10">Multi-pass membrane protein</topology>
    </subcellularLocation>
</comment>
<keyword evidence="13" id="KW-1185">Reference proteome</keyword>
<accession>A0A6J1TSK0</accession>
<evidence type="ECO:0000256" key="5">
    <source>
        <dbReference type="ARBA" id="ARBA00022856"/>
    </source>
</evidence>
<feature type="transmembrane region" description="Helical" evidence="12">
    <location>
        <begin position="709"/>
        <end position="728"/>
    </location>
</feature>
<dbReference type="InterPro" id="IPR018456">
    <property type="entry name" value="PTR2_symporter_CS"/>
</dbReference>
<dbReference type="Gene3D" id="1.20.1250.20">
    <property type="entry name" value="MFS general substrate transporter like domains"/>
    <property type="match status" value="2"/>
</dbReference>
<dbReference type="InterPro" id="IPR036259">
    <property type="entry name" value="MFS_trans_sf"/>
</dbReference>
<dbReference type="OrthoDB" id="8904098at2759"/>
<gene>
    <name evidence="14" type="primary">LOC113218357</name>
</gene>
<feature type="transmembrane region" description="Helical" evidence="12">
    <location>
        <begin position="256"/>
        <end position="277"/>
    </location>
</feature>
<feature type="compositionally biased region" description="Basic and acidic residues" evidence="11">
    <location>
        <begin position="54"/>
        <end position="69"/>
    </location>
</feature>
<feature type="transmembrane region" description="Helical" evidence="12">
    <location>
        <begin position="215"/>
        <end position="236"/>
    </location>
</feature>
<dbReference type="KEGG" id="foc:113218357"/>
<keyword evidence="8 12" id="KW-0472">Membrane</keyword>
<dbReference type="GO" id="GO:0006857">
    <property type="term" value="P:oligopeptide transport"/>
    <property type="evidence" value="ECO:0007669"/>
    <property type="project" value="InterPro"/>
</dbReference>
<evidence type="ECO:0000256" key="1">
    <source>
        <dbReference type="ARBA" id="ARBA00004141"/>
    </source>
</evidence>
<dbReference type="GeneID" id="113218357"/>
<feature type="transmembrane region" description="Helical" evidence="12">
    <location>
        <begin position="152"/>
        <end position="174"/>
    </location>
</feature>
<evidence type="ECO:0000256" key="4">
    <source>
        <dbReference type="ARBA" id="ARBA00022692"/>
    </source>
</evidence>
<keyword evidence="3 10" id="KW-0813">Transport</keyword>
<feature type="region of interest" description="Disordered" evidence="11">
    <location>
        <begin position="733"/>
        <end position="766"/>
    </location>
</feature>
<evidence type="ECO:0000256" key="7">
    <source>
        <dbReference type="ARBA" id="ARBA00022989"/>
    </source>
</evidence>
<feature type="transmembrane region" description="Helical" evidence="12">
    <location>
        <begin position="180"/>
        <end position="203"/>
    </location>
</feature>
<name>A0A6J1TSK0_FRAOC</name>
<reference evidence="14" key="1">
    <citation type="submission" date="2025-08" db="UniProtKB">
        <authorList>
            <consortium name="RefSeq"/>
        </authorList>
    </citation>
    <scope>IDENTIFICATION</scope>
    <source>
        <tissue evidence="14">Whole organism</tissue>
    </source>
</reference>
<evidence type="ECO:0000256" key="12">
    <source>
        <dbReference type="SAM" id="Phobius"/>
    </source>
</evidence>
<comment type="similarity">
    <text evidence="2 10">Belongs to the major facilitator superfamily. Proton-dependent oligopeptide transporter (POT/PTR) (TC 2.A.17) family.</text>
</comment>
<dbReference type="FunFam" id="1.20.1250.20:FF:000049">
    <property type="entry name" value="Solute carrier family 15 member 2"/>
    <property type="match status" value="1"/>
</dbReference>
<sequence>MMTFQTDHSSRRGGNRAFLPRAVLKQLRAPAMADNHGYDEDSTTTVIRRPSVNRADDTPRKKSNARTDAEVPEKKLKYPKVVFFIISNEFCERFTYYGMRTVLSLFLKNALRMEESDATITYHVWTMLCYFFPVVGAIIADSWLGKFKTIAILSMVYALGNIVVSLAAVTTWGLPSMELTYLGLMLIAIGTGGIKPCVASFGGEQFTVPQQAKQLAGFFSVFYFSINAGSLISTWLTPELRTVTCLGMDTCYPLAFGVPAVLMIVAIVIFIAGSSGYKITKPKGNVMVEVSKCMGSALVNKIKSKEKKEHWLDYADAKYGETLRRDIRAVLRVLILFVPMPIFWALYDQQGSKWTFQANNMNGRIGSWVFKPDQMQVVNPILIMILLPLFEYAVYPLLSKMRLLRKPLQRIATGGMLAAVAFIISALIQIQLDPNLPRDPEPNFAQVRVFSSLPCEVTLSGTGGSDAQAITTFQLPSLSHWEQLDFKTEGSSDLNLHIKGEGNCVPETSLKLTLTEKTAVAYHLYLDGDKVAHAGPYKDDFFKDAVAKTRIMYHFADSSEHVVGFKLDGKVVDKKASVTGTGVAEILDLEPADYTVIVDGVDISTARPYFDVGGFYYVLVDKSLPAVASVSVVIEPNTLSLFWQMPQYIVISVAEIMVSVTGNEFSFTQAPNSMKAVVFSAWLITDSFGNLIIILIESVKIFPRQSDEIFLFAGLMVFIMIVFIWLAVQYKPAPPPASEEEEEGEEEDAGEEKKKKKGAEGNGEKF</sequence>
<evidence type="ECO:0000313" key="13">
    <source>
        <dbReference type="Proteomes" id="UP000504606"/>
    </source>
</evidence>
<feature type="region of interest" description="Disordered" evidence="11">
    <location>
        <begin position="34"/>
        <end position="69"/>
    </location>
</feature>
<dbReference type="InterPro" id="IPR000109">
    <property type="entry name" value="POT_fam"/>
</dbReference>
<dbReference type="PROSITE" id="PS01022">
    <property type="entry name" value="PTR2_1"/>
    <property type="match status" value="1"/>
</dbReference>
<evidence type="ECO:0000256" key="10">
    <source>
        <dbReference type="RuleBase" id="RU003755"/>
    </source>
</evidence>
<evidence type="ECO:0000313" key="14">
    <source>
        <dbReference type="RefSeq" id="XP_026294455.1"/>
    </source>
</evidence>
<dbReference type="PROSITE" id="PS01023">
    <property type="entry name" value="PTR2_2"/>
    <property type="match status" value="1"/>
</dbReference>
<feature type="transmembrane region" description="Helical" evidence="12">
    <location>
        <begin position="377"/>
        <end position="398"/>
    </location>
</feature>
<dbReference type="SUPFAM" id="SSF103473">
    <property type="entry name" value="MFS general substrate transporter"/>
    <property type="match status" value="1"/>
</dbReference>
<proteinExistence type="inferred from homology"/>
<organism evidence="13 14">
    <name type="scientific">Frankliniella occidentalis</name>
    <name type="common">Western flower thrips</name>
    <name type="synonym">Euthrips occidentalis</name>
    <dbReference type="NCBI Taxonomy" id="133901"/>
    <lineage>
        <taxon>Eukaryota</taxon>
        <taxon>Metazoa</taxon>
        <taxon>Ecdysozoa</taxon>
        <taxon>Arthropoda</taxon>
        <taxon>Hexapoda</taxon>
        <taxon>Insecta</taxon>
        <taxon>Pterygota</taxon>
        <taxon>Neoptera</taxon>
        <taxon>Paraneoptera</taxon>
        <taxon>Thysanoptera</taxon>
        <taxon>Terebrantia</taxon>
        <taxon>Thripoidea</taxon>
        <taxon>Thripidae</taxon>
        <taxon>Frankliniella</taxon>
    </lineage>
</organism>
<evidence type="ECO:0000256" key="9">
    <source>
        <dbReference type="ARBA" id="ARBA00078114"/>
    </source>
</evidence>
<dbReference type="PANTHER" id="PTHR11654">
    <property type="entry name" value="OLIGOPEPTIDE TRANSPORTER-RELATED"/>
    <property type="match status" value="1"/>
</dbReference>
<dbReference type="Proteomes" id="UP000504606">
    <property type="component" value="Unplaced"/>
</dbReference>
<evidence type="ECO:0000256" key="11">
    <source>
        <dbReference type="SAM" id="MobiDB-lite"/>
    </source>
</evidence>
<dbReference type="GO" id="GO:0015031">
    <property type="term" value="P:protein transport"/>
    <property type="evidence" value="ECO:0007669"/>
    <property type="project" value="UniProtKB-KW"/>
</dbReference>
<feature type="transmembrane region" description="Helical" evidence="12">
    <location>
        <begin position="122"/>
        <end position="140"/>
    </location>
</feature>
<dbReference type="CDD" id="cd17347">
    <property type="entry name" value="MFS_SLC15A1_2_like"/>
    <property type="match status" value="1"/>
</dbReference>
<dbReference type="GO" id="GO:0016020">
    <property type="term" value="C:membrane"/>
    <property type="evidence" value="ECO:0007669"/>
    <property type="project" value="UniProtKB-SubCell"/>
</dbReference>
<feature type="transmembrane region" description="Helical" evidence="12">
    <location>
        <begin position="329"/>
        <end position="347"/>
    </location>
</feature>
<keyword evidence="7 12" id="KW-1133">Transmembrane helix</keyword>
<evidence type="ECO:0000256" key="6">
    <source>
        <dbReference type="ARBA" id="ARBA00022927"/>
    </source>
</evidence>